<organism evidence="2 3">
    <name type="scientific">Pseudovibrio ascidiaceicola</name>
    <dbReference type="NCBI Taxonomy" id="285279"/>
    <lineage>
        <taxon>Bacteria</taxon>
        <taxon>Pseudomonadati</taxon>
        <taxon>Pseudomonadota</taxon>
        <taxon>Alphaproteobacteria</taxon>
        <taxon>Hyphomicrobiales</taxon>
        <taxon>Stappiaceae</taxon>
        <taxon>Pseudovibrio</taxon>
    </lineage>
</organism>
<evidence type="ECO:0000313" key="2">
    <source>
        <dbReference type="EMBL" id="SFK31279.1"/>
    </source>
</evidence>
<dbReference type="EMBL" id="FOSK01000004">
    <property type="protein sequence ID" value="SFK31279.1"/>
    <property type="molecule type" value="Genomic_DNA"/>
</dbReference>
<dbReference type="InterPro" id="IPR036527">
    <property type="entry name" value="SCP2_sterol-bd_dom_sf"/>
</dbReference>
<name>A0A1I3YIV7_9HYPH</name>
<dbReference type="Pfam" id="PF02036">
    <property type="entry name" value="SCP2"/>
    <property type="match status" value="1"/>
</dbReference>
<keyword evidence="3" id="KW-1185">Reference proteome</keyword>
<dbReference type="SUPFAM" id="SSF55718">
    <property type="entry name" value="SCP-like"/>
    <property type="match status" value="1"/>
</dbReference>
<dbReference type="Gene3D" id="3.30.1050.10">
    <property type="entry name" value="SCP2 sterol-binding domain"/>
    <property type="match status" value="1"/>
</dbReference>
<protein>
    <submittedName>
        <fullName evidence="2">SCP-2 sterol transfer family protein</fullName>
    </submittedName>
</protein>
<dbReference type="InterPro" id="IPR003033">
    <property type="entry name" value="SCP2_sterol-bd_dom"/>
</dbReference>
<gene>
    <name evidence="2" type="ORF">SAMN04488518_10428</name>
</gene>
<dbReference type="Proteomes" id="UP000199598">
    <property type="component" value="Unassembled WGS sequence"/>
</dbReference>
<proteinExistence type="predicted"/>
<comment type="caution">
    <text evidence="2">The sequence shown here is derived from an EMBL/GenBank/DDBJ whole genome shotgun (WGS) entry which is preliminary data.</text>
</comment>
<feature type="domain" description="SCP2" evidence="1">
    <location>
        <begin position="5"/>
        <end position="93"/>
    </location>
</feature>
<evidence type="ECO:0000259" key="1">
    <source>
        <dbReference type="Pfam" id="PF02036"/>
    </source>
</evidence>
<evidence type="ECO:0000313" key="3">
    <source>
        <dbReference type="Proteomes" id="UP000199598"/>
    </source>
</evidence>
<accession>A0A1I3YIV7</accession>
<sequence length="93" mass="9962">MSMDALLNDLKGRVESSDFDSSIKFDCGDEGVLVIDGNSISTDNKDVDCTIGVTFEDLQSLIAGDLDPTAAFMQGKFTIDGDMSVAMKLSQLM</sequence>
<reference evidence="2 3" key="1">
    <citation type="submission" date="2016-10" db="EMBL/GenBank/DDBJ databases">
        <authorList>
            <person name="Varghese N."/>
            <person name="Submissions S."/>
        </authorList>
    </citation>
    <scope>NUCLEOTIDE SEQUENCE [LARGE SCALE GENOMIC DNA]</scope>
    <source>
        <strain evidence="2 3">DSM 16392</strain>
    </source>
</reference>
<dbReference type="RefSeq" id="WP_057464754.1">
    <property type="nucleotide sequence ID" value="NZ_FOSK01000004.1"/>
</dbReference>